<gene>
    <name evidence="2" type="ORF">UCDDS831_g02014</name>
</gene>
<feature type="compositionally biased region" description="Basic and acidic residues" evidence="1">
    <location>
        <begin position="151"/>
        <end position="161"/>
    </location>
</feature>
<reference evidence="2 3" key="2">
    <citation type="submission" date="2015-05" db="EMBL/GenBank/DDBJ databases">
        <title>Distinctive expansion of gene families associated with plant cell wall degradation and secondary metabolism in the genomes of grapevine trunk pathogens.</title>
        <authorList>
            <person name="Lawrence D.P."/>
            <person name="Travadon R."/>
            <person name="Rolshausen P.E."/>
            <person name="Baumgartner K."/>
        </authorList>
    </citation>
    <scope>NUCLEOTIDE SEQUENCE [LARGE SCALE GENOMIC DNA]</scope>
    <source>
        <strain evidence="2">DS831</strain>
    </source>
</reference>
<feature type="compositionally biased region" description="Acidic residues" evidence="1">
    <location>
        <begin position="162"/>
        <end position="172"/>
    </location>
</feature>
<evidence type="ECO:0000313" key="3">
    <source>
        <dbReference type="Proteomes" id="UP000034182"/>
    </source>
</evidence>
<comment type="caution">
    <text evidence="2">The sequence shown here is derived from an EMBL/GenBank/DDBJ whole genome shotgun (WGS) entry which is preliminary data.</text>
</comment>
<sequence length="233" mass="25732">MSDQCIFTLPDSTQCSAPATTPAGHCRTHHLDIRERRLASREAATNARENSLDTRESAALKDLEARIRARDAELTSLHRNHTRKLIKLRRAHAEEMDGLRHQQALYVRELEKEIMNAKMAAGLREGERDKAQAKVAVFEAMMKEAANILGTHKEGTKRKVEEDGDSEEEEEKEERGAKRVKFGDFRDGRSDADDEGDGGSGSDDQAQGEPSTSCGEGGASEIQNKLGSMSLGR</sequence>
<dbReference type="AlphaFoldDB" id="A0A0G2EU54"/>
<reference evidence="2 3" key="1">
    <citation type="submission" date="2015-03" db="EMBL/GenBank/DDBJ databases">
        <authorList>
            <person name="Morales-Cruz A."/>
            <person name="Amrine K.C."/>
            <person name="Cantu D."/>
        </authorList>
    </citation>
    <scope>NUCLEOTIDE SEQUENCE [LARGE SCALE GENOMIC DNA]</scope>
    <source>
        <strain evidence="2">DS831</strain>
    </source>
</reference>
<protein>
    <submittedName>
        <fullName evidence="2">Uncharacterized protein</fullName>
    </submittedName>
</protein>
<name>A0A0G2EU54_9PEZI</name>
<evidence type="ECO:0000256" key="1">
    <source>
        <dbReference type="SAM" id="MobiDB-lite"/>
    </source>
</evidence>
<proteinExistence type="predicted"/>
<feature type="compositionally biased region" description="Basic and acidic residues" evidence="1">
    <location>
        <begin position="173"/>
        <end position="191"/>
    </location>
</feature>
<feature type="region of interest" description="Disordered" evidence="1">
    <location>
        <begin position="148"/>
        <end position="233"/>
    </location>
</feature>
<dbReference type="EMBL" id="LAQI01000036">
    <property type="protein sequence ID" value="KKY25671.1"/>
    <property type="molecule type" value="Genomic_DNA"/>
</dbReference>
<organism evidence="2 3">
    <name type="scientific">Diplodia seriata</name>
    <dbReference type="NCBI Taxonomy" id="420778"/>
    <lineage>
        <taxon>Eukaryota</taxon>
        <taxon>Fungi</taxon>
        <taxon>Dikarya</taxon>
        <taxon>Ascomycota</taxon>
        <taxon>Pezizomycotina</taxon>
        <taxon>Dothideomycetes</taxon>
        <taxon>Dothideomycetes incertae sedis</taxon>
        <taxon>Botryosphaeriales</taxon>
        <taxon>Botryosphaeriaceae</taxon>
        <taxon>Diplodia</taxon>
    </lineage>
</organism>
<evidence type="ECO:0000313" key="2">
    <source>
        <dbReference type="EMBL" id="KKY25671.1"/>
    </source>
</evidence>
<dbReference type="Proteomes" id="UP000034182">
    <property type="component" value="Unassembled WGS sequence"/>
</dbReference>
<accession>A0A0G2EU54</accession>